<comment type="function">
    <text evidence="7 9">Involved in phosphonate degradation.</text>
</comment>
<feature type="binding site" evidence="9">
    <location>
        <position position="17"/>
    </location>
    <ligand>
        <name>Mg(2+)</name>
        <dbReference type="ChEBI" id="CHEBI:18420"/>
    </ligand>
</feature>
<dbReference type="STRING" id="1177982.SAMN04489711_11573"/>
<dbReference type="InterPro" id="IPR006323">
    <property type="entry name" value="Phosphonoacetald_hydro"/>
</dbReference>
<dbReference type="AlphaFoldDB" id="A0A1I2GJM4"/>
<evidence type="ECO:0000256" key="2">
    <source>
        <dbReference type="ARBA" id="ARBA00022723"/>
    </source>
</evidence>
<comment type="cofactor">
    <cofactor evidence="9">
        <name>Mg(2+)</name>
        <dbReference type="ChEBI" id="CHEBI:18420"/>
    </cofactor>
    <text evidence="9">Binds 1 Mg(2+) ion per subunit.</text>
</comment>
<evidence type="ECO:0000313" key="10">
    <source>
        <dbReference type="EMBL" id="SFF17433.1"/>
    </source>
</evidence>
<keyword evidence="2 9" id="KW-0479">Metal-binding</keyword>
<dbReference type="HAMAP" id="MF_01375">
    <property type="entry name" value="PhnX"/>
    <property type="match status" value="1"/>
</dbReference>
<evidence type="ECO:0000313" key="11">
    <source>
        <dbReference type="Proteomes" id="UP000199119"/>
    </source>
</evidence>
<dbReference type="NCBIfam" id="TIGR01422">
    <property type="entry name" value="phosphonatase"/>
    <property type="match status" value="1"/>
</dbReference>
<dbReference type="Pfam" id="PF00702">
    <property type="entry name" value="Hydrolase"/>
    <property type="match status" value="1"/>
</dbReference>
<dbReference type="EMBL" id="FONX01000015">
    <property type="protein sequence ID" value="SFF17433.1"/>
    <property type="molecule type" value="Genomic_DNA"/>
</dbReference>
<dbReference type="SFLD" id="SFLDS00003">
    <property type="entry name" value="Haloacid_Dehalogenase"/>
    <property type="match status" value="1"/>
</dbReference>
<comment type="catalytic activity">
    <reaction evidence="6 9">
        <text>phosphonoacetaldehyde + H2O = acetaldehyde + phosphate + H(+)</text>
        <dbReference type="Rhea" id="RHEA:18905"/>
        <dbReference type="ChEBI" id="CHEBI:15343"/>
        <dbReference type="ChEBI" id="CHEBI:15377"/>
        <dbReference type="ChEBI" id="CHEBI:15378"/>
        <dbReference type="ChEBI" id="CHEBI:43474"/>
        <dbReference type="ChEBI" id="CHEBI:58383"/>
        <dbReference type="EC" id="3.11.1.1"/>
    </reaction>
</comment>
<keyword evidence="4 9" id="KW-0460">Magnesium</keyword>
<dbReference type="FunFam" id="1.10.150.240:FF:000006">
    <property type="entry name" value="Phosphonoacetaldehyde hydrolase"/>
    <property type="match status" value="1"/>
</dbReference>
<name>A0A1I2GJM4_9BURK</name>
<dbReference type="Gene3D" id="3.40.50.1000">
    <property type="entry name" value="HAD superfamily/HAD-like"/>
    <property type="match status" value="1"/>
</dbReference>
<protein>
    <recommendedName>
        <fullName evidence="8 9">Phosphonoacetaldehyde hydrolase</fullName>
        <shortName evidence="9">Phosphonatase</shortName>
        <ecNumber evidence="8 9">3.11.1.1</ecNumber>
    </recommendedName>
    <alternativeName>
        <fullName evidence="9">Phosphonoacetaldehyde phosphonohydrolase</fullName>
    </alternativeName>
</protein>
<evidence type="ECO:0000256" key="9">
    <source>
        <dbReference type="HAMAP-Rule" id="MF_01375"/>
    </source>
</evidence>
<evidence type="ECO:0000256" key="3">
    <source>
        <dbReference type="ARBA" id="ARBA00022801"/>
    </source>
</evidence>
<dbReference type="Gene3D" id="1.10.150.240">
    <property type="entry name" value="Putative phosphatase, domain 2"/>
    <property type="match status" value="1"/>
</dbReference>
<keyword evidence="11" id="KW-1185">Reference proteome</keyword>
<reference evidence="11" key="1">
    <citation type="submission" date="2016-10" db="EMBL/GenBank/DDBJ databases">
        <authorList>
            <person name="Varghese N."/>
            <person name="Submissions S."/>
        </authorList>
    </citation>
    <scope>NUCLEOTIDE SEQUENCE [LARGE SCALE GENOMIC DNA]</scope>
    <source>
        <strain evidence="11">DSM 27981</strain>
    </source>
</reference>
<dbReference type="RefSeq" id="WP_092940928.1">
    <property type="nucleotide sequence ID" value="NZ_FONX01000015.1"/>
</dbReference>
<dbReference type="Proteomes" id="UP000199119">
    <property type="component" value="Unassembled WGS sequence"/>
</dbReference>
<feature type="active site" description="Nucleophile" evidence="9">
    <location>
        <position position="17"/>
    </location>
</feature>
<feature type="active site" description="Schiff-base intermediate with substrate" evidence="9">
    <location>
        <position position="58"/>
    </location>
</feature>
<dbReference type="SFLD" id="SFLDG01129">
    <property type="entry name" value="C1.5:_HAD__Beta-PGM__Phosphata"/>
    <property type="match status" value="1"/>
</dbReference>
<dbReference type="GO" id="GO:0019700">
    <property type="term" value="P:organic phosphonate catabolic process"/>
    <property type="evidence" value="ECO:0007669"/>
    <property type="project" value="InterPro"/>
</dbReference>
<comment type="subunit">
    <text evidence="1 9">Homodimer.</text>
</comment>
<dbReference type="SUPFAM" id="SSF56784">
    <property type="entry name" value="HAD-like"/>
    <property type="match status" value="1"/>
</dbReference>
<dbReference type="OrthoDB" id="5504491at2"/>
<evidence type="ECO:0000256" key="5">
    <source>
        <dbReference type="ARBA" id="ARBA00023270"/>
    </source>
</evidence>
<evidence type="ECO:0000256" key="7">
    <source>
        <dbReference type="ARBA" id="ARBA00056573"/>
    </source>
</evidence>
<dbReference type="GO" id="GO:0008967">
    <property type="term" value="F:phosphoglycolate phosphatase activity"/>
    <property type="evidence" value="ECO:0007669"/>
    <property type="project" value="TreeGrafter"/>
</dbReference>
<dbReference type="GO" id="GO:0000287">
    <property type="term" value="F:magnesium ion binding"/>
    <property type="evidence" value="ECO:0007669"/>
    <property type="project" value="UniProtKB-UniRule"/>
</dbReference>
<proteinExistence type="inferred from homology"/>
<dbReference type="InterPro" id="IPR023198">
    <property type="entry name" value="PGP-like_dom2"/>
</dbReference>
<organism evidence="10 11">
    <name type="scientific">Paracidovorax wautersii</name>
    <dbReference type="NCBI Taxonomy" id="1177982"/>
    <lineage>
        <taxon>Bacteria</taxon>
        <taxon>Pseudomonadati</taxon>
        <taxon>Pseudomonadota</taxon>
        <taxon>Betaproteobacteria</taxon>
        <taxon>Burkholderiales</taxon>
        <taxon>Comamonadaceae</taxon>
        <taxon>Paracidovorax</taxon>
    </lineage>
</organism>
<dbReference type="InterPro" id="IPR050155">
    <property type="entry name" value="HAD-like_hydrolase_sf"/>
</dbReference>
<evidence type="ECO:0000256" key="1">
    <source>
        <dbReference type="ARBA" id="ARBA00011738"/>
    </source>
</evidence>
<dbReference type="PANTHER" id="PTHR43434:SF19">
    <property type="entry name" value="PHOSPHONOACETALDEHYDE HYDROLASE"/>
    <property type="match status" value="1"/>
</dbReference>
<keyword evidence="3 9" id="KW-0378">Hydrolase</keyword>
<dbReference type="InterPro" id="IPR023214">
    <property type="entry name" value="HAD_sf"/>
</dbReference>
<dbReference type="GO" id="GO:0005829">
    <property type="term" value="C:cytosol"/>
    <property type="evidence" value="ECO:0007669"/>
    <property type="project" value="TreeGrafter"/>
</dbReference>
<dbReference type="GO" id="GO:0006281">
    <property type="term" value="P:DNA repair"/>
    <property type="evidence" value="ECO:0007669"/>
    <property type="project" value="TreeGrafter"/>
</dbReference>
<dbReference type="InterPro" id="IPR036412">
    <property type="entry name" value="HAD-like_sf"/>
</dbReference>
<accession>A0A1I2GJM4</accession>
<feature type="binding site" evidence="9">
    <location>
        <position position="191"/>
    </location>
    <ligand>
        <name>Mg(2+)</name>
        <dbReference type="ChEBI" id="CHEBI:18420"/>
    </ligand>
</feature>
<dbReference type="GO" id="GO:0050194">
    <property type="term" value="F:phosphonoacetaldehyde hydrolase activity"/>
    <property type="evidence" value="ECO:0007669"/>
    <property type="project" value="UniProtKB-UniRule"/>
</dbReference>
<comment type="similarity">
    <text evidence="9">Belongs to the HAD-like hydrolase superfamily. PhnX family.</text>
</comment>
<feature type="binding site" evidence="9">
    <location>
        <position position="19"/>
    </location>
    <ligand>
        <name>Mg(2+)</name>
        <dbReference type="ChEBI" id="CHEBI:18420"/>
    </ligand>
</feature>
<evidence type="ECO:0000256" key="6">
    <source>
        <dbReference type="ARBA" id="ARBA00052005"/>
    </source>
</evidence>
<gene>
    <name evidence="9" type="primary">phnX</name>
    <name evidence="10" type="ORF">SAMN04489711_11573</name>
</gene>
<evidence type="ECO:0000256" key="8">
    <source>
        <dbReference type="ARBA" id="ARBA00066472"/>
    </source>
</evidence>
<keyword evidence="5 9" id="KW-0704">Schiff base</keyword>
<dbReference type="PANTHER" id="PTHR43434">
    <property type="entry name" value="PHOSPHOGLYCOLATE PHOSPHATASE"/>
    <property type="match status" value="1"/>
</dbReference>
<dbReference type="EC" id="3.11.1.1" evidence="8 9"/>
<sequence length="282" mass="29598">MTTPSTPPLRLQAVVFDWAGTLVDFGSLAPMGAFVRLFAQFGVQISTADARGPMGMAKWDHIRALGRLPHVAAQWQARHGRPFGDADVDHLHEVFTPMNAAVIPEHADFIPGALDTVAELRARGLKIGSTTGYNRPIMEVLSPIARAAGYVPDNLVCAGDLAAGRPSPLMMYRCFADLGVWPAATVAKVDDTGVGVQEGTAAGSWAVGLAISGNAAGLSLPEWNALDAAAQQRVRERATAELRAAGAHYVIDTVADLLPVLDDIGARLARGETPPAGPPQGT</sequence>
<evidence type="ECO:0000256" key="4">
    <source>
        <dbReference type="ARBA" id="ARBA00022842"/>
    </source>
</evidence>